<dbReference type="EMBL" id="JASAOG010000019">
    <property type="protein sequence ID" value="KAK0063994.1"/>
    <property type="molecule type" value="Genomic_DNA"/>
</dbReference>
<dbReference type="AlphaFoldDB" id="A0AAD8FI50"/>
<comment type="caution">
    <text evidence="2">The sequence shown here is derived from an EMBL/GenBank/DDBJ whole genome shotgun (WGS) entry which is preliminary data.</text>
</comment>
<keyword evidence="3" id="KW-1185">Reference proteome</keyword>
<dbReference type="Proteomes" id="UP001233172">
    <property type="component" value="Unassembled WGS sequence"/>
</dbReference>
<organism evidence="2 3">
    <name type="scientific">Biomphalaria pfeifferi</name>
    <name type="common">Bloodfluke planorb</name>
    <name type="synonym">Freshwater snail</name>
    <dbReference type="NCBI Taxonomy" id="112525"/>
    <lineage>
        <taxon>Eukaryota</taxon>
        <taxon>Metazoa</taxon>
        <taxon>Spiralia</taxon>
        <taxon>Lophotrochozoa</taxon>
        <taxon>Mollusca</taxon>
        <taxon>Gastropoda</taxon>
        <taxon>Heterobranchia</taxon>
        <taxon>Euthyneura</taxon>
        <taxon>Panpulmonata</taxon>
        <taxon>Hygrophila</taxon>
        <taxon>Lymnaeoidea</taxon>
        <taxon>Planorbidae</taxon>
        <taxon>Biomphalaria</taxon>
    </lineage>
</organism>
<evidence type="ECO:0000313" key="3">
    <source>
        <dbReference type="Proteomes" id="UP001233172"/>
    </source>
</evidence>
<keyword evidence="1" id="KW-1133">Transmembrane helix</keyword>
<evidence type="ECO:0000256" key="1">
    <source>
        <dbReference type="SAM" id="Phobius"/>
    </source>
</evidence>
<dbReference type="Gene3D" id="1.20.1070.10">
    <property type="entry name" value="Rhodopsin 7-helix transmembrane proteins"/>
    <property type="match status" value="1"/>
</dbReference>
<accession>A0AAD8FI50</accession>
<keyword evidence="1" id="KW-0472">Membrane</keyword>
<name>A0AAD8FI50_BIOPF</name>
<keyword evidence="2" id="KW-0675">Receptor</keyword>
<reference evidence="2" key="2">
    <citation type="submission" date="2023-04" db="EMBL/GenBank/DDBJ databases">
        <authorList>
            <person name="Bu L."/>
            <person name="Lu L."/>
            <person name="Laidemitt M.R."/>
            <person name="Zhang S.M."/>
            <person name="Mutuku M."/>
            <person name="Mkoji G."/>
            <person name="Steinauer M."/>
            <person name="Loker E.S."/>
        </authorList>
    </citation>
    <scope>NUCLEOTIDE SEQUENCE</scope>
    <source>
        <strain evidence="2">KasaAsao</strain>
        <tissue evidence="2">Whole Snail</tissue>
    </source>
</reference>
<keyword evidence="1" id="KW-0812">Transmembrane</keyword>
<gene>
    <name evidence="2" type="ORF">Bpfe_006679</name>
</gene>
<proteinExistence type="predicted"/>
<evidence type="ECO:0000313" key="2">
    <source>
        <dbReference type="EMBL" id="KAK0063994.1"/>
    </source>
</evidence>
<protein>
    <submittedName>
        <fullName evidence="2">Histamine H1 receptor</fullName>
    </submittedName>
</protein>
<feature type="transmembrane region" description="Helical" evidence="1">
    <location>
        <begin position="64"/>
        <end position="88"/>
    </location>
</feature>
<dbReference type="SUPFAM" id="SSF81321">
    <property type="entry name" value="Family A G protein-coupled receptor-like"/>
    <property type="match status" value="1"/>
</dbReference>
<reference evidence="2" key="1">
    <citation type="journal article" date="2023" name="PLoS Negl. Trop. Dis.">
        <title>A genome sequence for Biomphalaria pfeifferi, the major vector snail for the human-infecting parasite Schistosoma mansoni.</title>
        <authorList>
            <person name="Bu L."/>
            <person name="Lu L."/>
            <person name="Laidemitt M.R."/>
            <person name="Zhang S.M."/>
            <person name="Mutuku M."/>
            <person name="Mkoji G."/>
            <person name="Steinauer M."/>
            <person name="Loker E.S."/>
        </authorList>
    </citation>
    <scope>NUCLEOTIDE SEQUENCE</scope>
    <source>
        <strain evidence="2">KasaAsao</strain>
    </source>
</reference>
<sequence>MEATTPGVDTISGLLTWSTLSMDTDLSFWALGGFNASNISFGVYGDEGTAGENAGVWDDLWRGIPLGIVLTFLCLLTTVGNILVLHAVRTEKRLQSVSICVFV</sequence>